<proteinExistence type="predicted"/>
<feature type="region of interest" description="Disordered" evidence="1">
    <location>
        <begin position="346"/>
        <end position="370"/>
    </location>
</feature>
<feature type="region of interest" description="Disordered" evidence="1">
    <location>
        <begin position="182"/>
        <end position="219"/>
    </location>
</feature>
<evidence type="ECO:0000313" key="2">
    <source>
        <dbReference type="EMBL" id="KAG0716255.1"/>
    </source>
</evidence>
<feature type="region of interest" description="Disordered" evidence="1">
    <location>
        <begin position="410"/>
        <end position="435"/>
    </location>
</feature>
<keyword evidence="3" id="KW-1185">Reference proteome</keyword>
<comment type="caution">
    <text evidence="2">The sequence shown here is derived from an EMBL/GenBank/DDBJ whole genome shotgun (WGS) entry which is preliminary data.</text>
</comment>
<feature type="region of interest" description="Disordered" evidence="1">
    <location>
        <begin position="72"/>
        <end position="109"/>
    </location>
</feature>
<dbReference type="Proteomes" id="UP000770661">
    <property type="component" value="Unassembled WGS sequence"/>
</dbReference>
<reference evidence="2" key="1">
    <citation type="submission" date="2020-07" db="EMBL/GenBank/DDBJ databases">
        <title>The High-quality genome of the commercially important snow crab, Chionoecetes opilio.</title>
        <authorList>
            <person name="Jeong J.-H."/>
            <person name="Ryu S."/>
        </authorList>
    </citation>
    <scope>NUCLEOTIDE SEQUENCE</scope>
    <source>
        <strain evidence="2">MADBK_172401_WGS</strain>
        <tissue evidence="2">Digestive gland</tissue>
    </source>
</reference>
<sequence>MSATNRRSSPTVFSRRSSQLFLNRGPTPPEGALDLYLWVRRAANPATPFAPREHQEGGLGNFFKLPLRVVGPYEPPDDLPQRKGPPAPFRGQPTQPFQSAPRAPPPPSRLVVLQRGRREHNPPSVQGARGPVVGVVRLLQPHTSPPASWGGMSGRLSVPPRTDRAHPHPHQRGRTLGVFTARGSRRPTSSSQHATPAKVRQHRVEAEGSGGGKPTWGHLFTRRNCRRGEKKGAHSCGEEGLPTGKTAEKWCFCDSVARGSPPPPRFWLNPRLGQRAASYPVDSGQKLPHSHSLPRIEKAFELAILTLFSPPSRKEKGSGGKMLAWLELPPARAARVKFQASKSRYKELENGTPPGGHPQPLPVAHPATTPTTWPVVTRGVTGFFKTSALFDLITAKCEVGLKISAQKSRAMLSNSQNQSVACASRSSARPGRTPT</sequence>
<evidence type="ECO:0000256" key="1">
    <source>
        <dbReference type="SAM" id="MobiDB-lite"/>
    </source>
</evidence>
<gene>
    <name evidence="2" type="ORF">GWK47_010145</name>
</gene>
<dbReference type="EMBL" id="JACEEZ010018998">
    <property type="protein sequence ID" value="KAG0716255.1"/>
    <property type="molecule type" value="Genomic_DNA"/>
</dbReference>
<feature type="compositionally biased region" description="Polar residues" evidence="1">
    <location>
        <begin position="1"/>
        <end position="21"/>
    </location>
</feature>
<organism evidence="2 3">
    <name type="scientific">Chionoecetes opilio</name>
    <name type="common">Atlantic snow crab</name>
    <name type="synonym">Cancer opilio</name>
    <dbReference type="NCBI Taxonomy" id="41210"/>
    <lineage>
        <taxon>Eukaryota</taxon>
        <taxon>Metazoa</taxon>
        <taxon>Ecdysozoa</taxon>
        <taxon>Arthropoda</taxon>
        <taxon>Crustacea</taxon>
        <taxon>Multicrustacea</taxon>
        <taxon>Malacostraca</taxon>
        <taxon>Eumalacostraca</taxon>
        <taxon>Eucarida</taxon>
        <taxon>Decapoda</taxon>
        <taxon>Pleocyemata</taxon>
        <taxon>Brachyura</taxon>
        <taxon>Eubrachyura</taxon>
        <taxon>Majoidea</taxon>
        <taxon>Majidae</taxon>
        <taxon>Chionoecetes</taxon>
    </lineage>
</organism>
<name>A0A8J4Y7E6_CHIOP</name>
<accession>A0A8J4Y7E6</accession>
<dbReference type="AlphaFoldDB" id="A0A8J4Y7E6"/>
<evidence type="ECO:0000313" key="3">
    <source>
        <dbReference type="Proteomes" id="UP000770661"/>
    </source>
</evidence>
<protein>
    <submittedName>
        <fullName evidence="2">Uncharacterized protein</fullName>
    </submittedName>
</protein>
<feature type="region of interest" description="Disordered" evidence="1">
    <location>
        <begin position="1"/>
        <end position="30"/>
    </location>
</feature>
<feature type="compositionally biased region" description="Polar residues" evidence="1">
    <location>
        <begin position="410"/>
        <end position="427"/>
    </location>
</feature>